<comment type="subcellular location">
    <subcellularLocation>
        <location evidence="1">Nucleus</location>
    </subcellularLocation>
</comment>
<evidence type="ECO:0000256" key="8">
    <source>
        <dbReference type="ARBA" id="ARBA00023242"/>
    </source>
</evidence>
<evidence type="ECO:0000256" key="6">
    <source>
        <dbReference type="ARBA" id="ARBA00023015"/>
    </source>
</evidence>
<keyword evidence="4 9" id="KW-0863">Zinc-finger</keyword>
<keyword evidence="7" id="KW-0804">Transcription</keyword>
<evidence type="ECO:0000256" key="3">
    <source>
        <dbReference type="ARBA" id="ARBA00022737"/>
    </source>
</evidence>
<dbReference type="Proteomes" id="UP000801492">
    <property type="component" value="Unassembled WGS sequence"/>
</dbReference>
<dbReference type="AlphaFoldDB" id="A0A8K0GE18"/>
<dbReference type="InterPro" id="IPR036236">
    <property type="entry name" value="Znf_C2H2_sf"/>
</dbReference>
<name>A0A8K0GE18_IGNLU</name>
<organism evidence="12 13">
    <name type="scientific">Ignelater luminosus</name>
    <name type="common">Cucubano</name>
    <name type="synonym">Pyrophorus luminosus</name>
    <dbReference type="NCBI Taxonomy" id="2038154"/>
    <lineage>
        <taxon>Eukaryota</taxon>
        <taxon>Metazoa</taxon>
        <taxon>Ecdysozoa</taxon>
        <taxon>Arthropoda</taxon>
        <taxon>Hexapoda</taxon>
        <taxon>Insecta</taxon>
        <taxon>Pterygota</taxon>
        <taxon>Neoptera</taxon>
        <taxon>Endopterygota</taxon>
        <taxon>Coleoptera</taxon>
        <taxon>Polyphaga</taxon>
        <taxon>Elateriformia</taxon>
        <taxon>Elateroidea</taxon>
        <taxon>Elateridae</taxon>
        <taxon>Agrypninae</taxon>
        <taxon>Pyrophorini</taxon>
        <taxon>Ignelater</taxon>
    </lineage>
</organism>
<dbReference type="PANTHER" id="PTHR23226:SF416">
    <property type="entry name" value="FI01424P"/>
    <property type="match status" value="1"/>
</dbReference>
<dbReference type="EMBL" id="VTPC01001768">
    <property type="protein sequence ID" value="KAF2901230.1"/>
    <property type="molecule type" value="Genomic_DNA"/>
</dbReference>
<feature type="domain" description="C2H2-type" evidence="11">
    <location>
        <begin position="133"/>
        <end position="160"/>
    </location>
</feature>
<evidence type="ECO:0000256" key="10">
    <source>
        <dbReference type="SAM" id="MobiDB-lite"/>
    </source>
</evidence>
<evidence type="ECO:0000256" key="5">
    <source>
        <dbReference type="ARBA" id="ARBA00022833"/>
    </source>
</evidence>
<dbReference type="FunFam" id="3.30.160.60:FF:001141">
    <property type="entry name" value="Zinc finger protein 473"/>
    <property type="match status" value="1"/>
</dbReference>
<keyword evidence="6" id="KW-0805">Transcription regulation</keyword>
<gene>
    <name evidence="12" type="ORF">ILUMI_04954</name>
</gene>
<dbReference type="PROSITE" id="PS00028">
    <property type="entry name" value="ZINC_FINGER_C2H2_1"/>
    <property type="match status" value="5"/>
</dbReference>
<feature type="domain" description="C2H2-type" evidence="11">
    <location>
        <begin position="300"/>
        <end position="322"/>
    </location>
</feature>
<dbReference type="FunFam" id="3.30.160.60:FF:001290">
    <property type="entry name" value="Zinc finger 45-like"/>
    <property type="match status" value="1"/>
</dbReference>
<dbReference type="GO" id="GO:0000981">
    <property type="term" value="F:DNA-binding transcription factor activity, RNA polymerase II-specific"/>
    <property type="evidence" value="ECO:0007669"/>
    <property type="project" value="TreeGrafter"/>
</dbReference>
<dbReference type="FunFam" id="3.30.160.60:FF:000012">
    <property type="entry name" value="RB-associated KRAB zinc finger protein-like"/>
    <property type="match status" value="1"/>
</dbReference>
<evidence type="ECO:0000259" key="11">
    <source>
        <dbReference type="PROSITE" id="PS50157"/>
    </source>
</evidence>
<keyword evidence="13" id="KW-1185">Reference proteome</keyword>
<dbReference type="PROSITE" id="PS50157">
    <property type="entry name" value="ZINC_FINGER_C2H2_2"/>
    <property type="match status" value="7"/>
</dbReference>
<dbReference type="GO" id="GO:0000978">
    <property type="term" value="F:RNA polymerase II cis-regulatory region sequence-specific DNA binding"/>
    <property type="evidence" value="ECO:0007669"/>
    <property type="project" value="TreeGrafter"/>
</dbReference>
<proteinExistence type="predicted"/>
<dbReference type="FunFam" id="3.30.160.60:FF:000086">
    <property type="entry name" value="transcription factor E4F1 isoform X1"/>
    <property type="match status" value="1"/>
</dbReference>
<sequence length="322" mass="36320">MCTTPNLTNLATWNLPKPLTSSTINSSLTNFTYKPKPKLFNYPMTVVNNLNKPDDRGFSDAGQSKYFLAPLGGFQLTPEECNEILMKRASLAAASNTQINPPDSCSNSSTVSSSGLQSNRVNSNVSQAKLRPYSCIECGKTFIQKHHLTTHKKVHSGIRPHTCNHCGKAFTHKHCLNTHLLLHSVDRPYECRECKKSFTLKHHLISHAKVHSREKPFICTDCGCAFPLKRHLVTHSKFHAGERPFICEECGESFAHKNHLVMHSRFHGSTNSFVCHDCGSSFTRKFELVNHSRLHGHIPLSCPVCNKEFLQKRTLVVHMRYV</sequence>
<dbReference type="FunFam" id="3.30.160.60:FF:000446">
    <property type="entry name" value="Zinc finger protein"/>
    <property type="match status" value="1"/>
</dbReference>
<feature type="region of interest" description="Disordered" evidence="10">
    <location>
        <begin position="97"/>
        <end position="118"/>
    </location>
</feature>
<dbReference type="Pfam" id="PF00096">
    <property type="entry name" value="zf-C2H2"/>
    <property type="match status" value="4"/>
</dbReference>
<keyword evidence="5" id="KW-0862">Zinc</keyword>
<comment type="caution">
    <text evidence="12">The sequence shown here is derived from an EMBL/GenBank/DDBJ whole genome shotgun (WGS) entry which is preliminary data.</text>
</comment>
<keyword evidence="2" id="KW-0479">Metal-binding</keyword>
<dbReference type="InterPro" id="IPR013087">
    <property type="entry name" value="Znf_C2H2_type"/>
</dbReference>
<feature type="domain" description="C2H2-type" evidence="11">
    <location>
        <begin position="245"/>
        <end position="272"/>
    </location>
</feature>
<feature type="domain" description="C2H2-type" evidence="11">
    <location>
        <begin position="189"/>
        <end position="216"/>
    </location>
</feature>
<dbReference type="GO" id="GO:0008270">
    <property type="term" value="F:zinc ion binding"/>
    <property type="evidence" value="ECO:0007669"/>
    <property type="project" value="UniProtKB-KW"/>
</dbReference>
<evidence type="ECO:0000256" key="1">
    <source>
        <dbReference type="ARBA" id="ARBA00004123"/>
    </source>
</evidence>
<feature type="domain" description="C2H2-type" evidence="11">
    <location>
        <begin position="161"/>
        <end position="188"/>
    </location>
</feature>
<keyword evidence="3" id="KW-0677">Repeat</keyword>
<keyword evidence="8" id="KW-0539">Nucleus</keyword>
<feature type="domain" description="C2H2-type" evidence="11">
    <location>
        <begin position="273"/>
        <end position="295"/>
    </location>
</feature>
<evidence type="ECO:0000313" key="13">
    <source>
        <dbReference type="Proteomes" id="UP000801492"/>
    </source>
</evidence>
<evidence type="ECO:0000256" key="4">
    <source>
        <dbReference type="ARBA" id="ARBA00022771"/>
    </source>
</evidence>
<dbReference type="SUPFAM" id="SSF57667">
    <property type="entry name" value="beta-beta-alpha zinc fingers"/>
    <property type="match status" value="4"/>
</dbReference>
<feature type="domain" description="C2H2-type" evidence="11">
    <location>
        <begin position="217"/>
        <end position="244"/>
    </location>
</feature>
<dbReference type="PANTHER" id="PTHR23226">
    <property type="entry name" value="ZINC FINGER AND SCAN DOMAIN-CONTAINING"/>
    <property type="match status" value="1"/>
</dbReference>
<evidence type="ECO:0000256" key="2">
    <source>
        <dbReference type="ARBA" id="ARBA00022723"/>
    </source>
</evidence>
<dbReference type="OrthoDB" id="8117402at2759"/>
<reference evidence="12" key="1">
    <citation type="submission" date="2019-08" db="EMBL/GenBank/DDBJ databases">
        <title>The genome of the North American firefly Photinus pyralis.</title>
        <authorList>
            <consortium name="Photinus pyralis genome working group"/>
            <person name="Fallon T.R."/>
            <person name="Sander Lower S.E."/>
            <person name="Weng J.-K."/>
        </authorList>
    </citation>
    <scope>NUCLEOTIDE SEQUENCE</scope>
    <source>
        <strain evidence="12">TRF0915ILg1</strain>
        <tissue evidence="12">Whole body</tissue>
    </source>
</reference>
<feature type="compositionally biased region" description="Low complexity" evidence="10">
    <location>
        <begin position="104"/>
        <end position="118"/>
    </location>
</feature>
<dbReference type="SMART" id="SM00355">
    <property type="entry name" value="ZnF_C2H2"/>
    <property type="match status" value="7"/>
</dbReference>
<evidence type="ECO:0000256" key="7">
    <source>
        <dbReference type="ARBA" id="ARBA00023163"/>
    </source>
</evidence>
<dbReference type="Gene3D" id="3.30.160.60">
    <property type="entry name" value="Classic Zinc Finger"/>
    <property type="match status" value="7"/>
</dbReference>
<dbReference type="GO" id="GO:0005634">
    <property type="term" value="C:nucleus"/>
    <property type="evidence" value="ECO:0007669"/>
    <property type="project" value="UniProtKB-SubCell"/>
</dbReference>
<accession>A0A8K0GE18</accession>
<evidence type="ECO:0000256" key="9">
    <source>
        <dbReference type="PROSITE-ProRule" id="PRU00042"/>
    </source>
</evidence>
<protein>
    <recommendedName>
        <fullName evidence="11">C2H2-type domain-containing protein</fullName>
    </recommendedName>
</protein>
<evidence type="ECO:0000313" key="12">
    <source>
        <dbReference type="EMBL" id="KAF2901230.1"/>
    </source>
</evidence>